<proteinExistence type="predicted"/>
<gene>
    <name evidence="2" type="ORF">ANN_01977</name>
</gene>
<dbReference type="Pfam" id="PF21534">
    <property type="entry name" value="Rost"/>
    <property type="match status" value="1"/>
</dbReference>
<sequence>PVLQDARPMKSSTRAMLTALWKREFHLKAARLDHGEPEHFVRCQWQSRVRVHLVYLTYRWFLALLFVATMIFSICDTGRSPKSTGLRYISKWPIYLTNWGYTVCTLQAVLGAYLLTQRLIMERKPGFTANASQMSLSYKVYWALNTTGVVMAIGISVAYWLTVYDPALHSLDALNLMVHAFNSVLMVTDLFLVAHPFRLLHCYWPFLVTVCYVVFSFIYYESGGTDRHDRPFVYPLLDWRLPKRTAASSVFGLVFVLTVHCAAWVLFLLRKWITLTVRKKPYADKGGLAAPELQPALGVDDTIC</sequence>
<dbReference type="EMBL" id="JAJSOF020000003">
    <property type="protein sequence ID" value="KAJ4450550.1"/>
    <property type="molecule type" value="Genomic_DNA"/>
</dbReference>
<dbReference type="PANTHER" id="PTHR12242">
    <property type="entry name" value="OS02G0130600 PROTEIN-RELATED"/>
    <property type="match status" value="1"/>
</dbReference>
<name>A0ABQ8TUX9_PERAM</name>
<evidence type="ECO:0000313" key="3">
    <source>
        <dbReference type="Proteomes" id="UP001148838"/>
    </source>
</evidence>
<feature type="transmembrane region" description="Helical" evidence="1">
    <location>
        <begin position="53"/>
        <end position="74"/>
    </location>
</feature>
<keyword evidence="3" id="KW-1185">Reference proteome</keyword>
<evidence type="ECO:0000313" key="2">
    <source>
        <dbReference type="EMBL" id="KAJ4450550.1"/>
    </source>
</evidence>
<dbReference type="PANTHER" id="PTHR12242:SF49">
    <property type="entry name" value="HEADBUTT, ISOFORM E"/>
    <property type="match status" value="1"/>
</dbReference>
<feature type="transmembrane region" description="Helical" evidence="1">
    <location>
        <begin position="200"/>
        <end position="220"/>
    </location>
</feature>
<keyword evidence="1" id="KW-1133">Transmembrane helix</keyword>
<feature type="non-terminal residue" evidence="2">
    <location>
        <position position="1"/>
    </location>
</feature>
<feature type="transmembrane region" description="Helical" evidence="1">
    <location>
        <begin position="246"/>
        <end position="269"/>
    </location>
</feature>
<keyword evidence="1" id="KW-0812">Transmembrane</keyword>
<comment type="caution">
    <text evidence="2">The sequence shown here is derived from an EMBL/GenBank/DDBJ whole genome shotgun (WGS) entry which is preliminary data.</text>
</comment>
<keyword evidence="1" id="KW-0472">Membrane</keyword>
<dbReference type="InterPro" id="IPR049352">
    <property type="entry name" value="Rost"/>
</dbReference>
<protein>
    <recommendedName>
        <fullName evidence="4">Protein rolling stone</fullName>
    </recommendedName>
</protein>
<accession>A0ABQ8TUX9</accession>
<organism evidence="2 3">
    <name type="scientific">Periplaneta americana</name>
    <name type="common">American cockroach</name>
    <name type="synonym">Blatta americana</name>
    <dbReference type="NCBI Taxonomy" id="6978"/>
    <lineage>
        <taxon>Eukaryota</taxon>
        <taxon>Metazoa</taxon>
        <taxon>Ecdysozoa</taxon>
        <taxon>Arthropoda</taxon>
        <taxon>Hexapoda</taxon>
        <taxon>Insecta</taxon>
        <taxon>Pterygota</taxon>
        <taxon>Neoptera</taxon>
        <taxon>Polyneoptera</taxon>
        <taxon>Dictyoptera</taxon>
        <taxon>Blattodea</taxon>
        <taxon>Blattoidea</taxon>
        <taxon>Blattidae</taxon>
        <taxon>Blattinae</taxon>
        <taxon>Periplaneta</taxon>
    </lineage>
</organism>
<feature type="transmembrane region" description="Helical" evidence="1">
    <location>
        <begin position="173"/>
        <end position="193"/>
    </location>
</feature>
<dbReference type="Proteomes" id="UP001148838">
    <property type="component" value="Unassembled WGS sequence"/>
</dbReference>
<evidence type="ECO:0000256" key="1">
    <source>
        <dbReference type="SAM" id="Phobius"/>
    </source>
</evidence>
<feature type="transmembrane region" description="Helical" evidence="1">
    <location>
        <begin position="140"/>
        <end position="161"/>
    </location>
</feature>
<evidence type="ECO:0008006" key="4">
    <source>
        <dbReference type="Google" id="ProtNLM"/>
    </source>
</evidence>
<feature type="transmembrane region" description="Helical" evidence="1">
    <location>
        <begin position="94"/>
        <end position="115"/>
    </location>
</feature>
<reference evidence="2 3" key="1">
    <citation type="journal article" date="2022" name="Allergy">
        <title>Genome assembly and annotation of Periplaneta americana reveal a comprehensive cockroach allergen profile.</title>
        <authorList>
            <person name="Wang L."/>
            <person name="Xiong Q."/>
            <person name="Saelim N."/>
            <person name="Wang L."/>
            <person name="Nong W."/>
            <person name="Wan A.T."/>
            <person name="Shi M."/>
            <person name="Liu X."/>
            <person name="Cao Q."/>
            <person name="Hui J.H.L."/>
            <person name="Sookrung N."/>
            <person name="Leung T.F."/>
            <person name="Tungtrongchitr A."/>
            <person name="Tsui S.K.W."/>
        </authorList>
    </citation>
    <scope>NUCLEOTIDE SEQUENCE [LARGE SCALE GENOMIC DNA]</scope>
    <source>
        <strain evidence="2">PWHHKU_190912</strain>
    </source>
</reference>